<organism evidence="1 2">
    <name type="scientific">Gluconobacter albidus</name>
    <dbReference type="NCBI Taxonomy" id="318683"/>
    <lineage>
        <taxon>Bacteria</taxon>
        <taxon>Pseudomonadati</taxon>
        <taxon>Pseudomonadota</taxon>
        <taxon>Alphaproteobacteria</taxon>
        <taxon>Acetobacterales</taxon>
        <taxon>Acetobacteraceae</taxon>
        <taxon>Gluconobacter</taxon>
    </lineage>
</organism>
<accession>A0ABQ5X0T5</accession>
<comment type="caution">
    <text evidence="1">The sequence shown here is derived from an EMBL/GenBank/DDBJ whole genome shotgun (WGS) entry which is preliminary data.</text>
</comment>
<protein>
    <recommendedName>
        <fullName evidence="3">Transposase</fullName>
    </recommendedName>
</protein>
<gene>
    <name evidence="1" type="ORF">GCM10007866_18770</name>
</gene>
<dbReference type="Proteomes" id="UP001156672">
    <property type="component" value="Unassembled WGS sequence"/>
</dbReference>
<reference evidence="2" key="1">
    <citation type="journal article" date="2019" name="Int. J. Syst. Evol. Microbiol.">
        <title>The Global Catalogue of Microorganisms (GCM) 10K type strain sequencing project: providing services to taxonomists for standard genome sequencing and annotation.</title>
        <authorList>
            <consortium name="The Broad Institute Genomics Platform"/>
            <consortium name="The Broad Institute Genome Sequencing Center for Infectious Disease"/>
            <person name="Wu L."/>
            <person name="Ma J."/>
        </authorList>
    </citation>
    <scope>NUCLEOTIDE SEQUENCE [LARGE SCALE GENOMIC DNA]</scope>
    <source>
        <strain evidence="2">NBRC 3250</strain>
    </source>
</reference>
<proteinExistence type="predicted"/>
<dbReference type="EMBL" id="BSNW01000017">
    <property type="protein sequence ID" value="GLQ69426.1"/>
    <property type="molecule type" value="Genomic_DNA"/>
</dbReference>
<evidence type="ECO:0000313" key="2">
    <source>
        <dbReference type="Proteomes" id="UP001156672"/>
    </source>
</evidence>
<evidence type="ECO:0008006" key="3">
    <source>
        <dbReference type="Google" id="ProtNLM"/>
    </source>
</evidence>
<sequence length="64" mass="6719">MISLQGKPSDATLLCFVVGVFIARIGVAHDTQTGIVGQRNLQTLIRIAGAVGDDCDTSLVMYPA</sequence>
<name>A0ABQ5X0T5_9PROT</name>
<evidence type="ECO:0000313" key="1">
    <source>
        <dbReference type="EMBL" id="GLQ69426.1"/>
    </source>
</evidence>
<keyword evidence="2" id="KW-1185">Reference proteome</keyword>